<keyword evidence="5" id="KW-0175">Coiled coil</keyword>
<dbReference type="SUPFAM" id="SSF58104">
    <property type="entry name" value="Methyl-accepting chemotaxis protein (MCP) signaling domain"/>
    <property type="match status" value="1"/>
</dbReference>
<evidence type="ECO:0000313" key="10">
    <source>
        <dbReference type="EMBL" id="AYG58026.1"/>
    </source>
</evidence>
<feature type="domain" description="HAMP" evidence="9">
    <location>
        <begin position="290"/>
        <end position="342"/>
    </location>
</feature>
<dbReference type="PANTHER" id="PTHR43531:SF11">
    <property type="entry name" value="METHYL-ACCEPTING CHEMOTAXIS PROTEIN 3"/>
    <property type="match status" value="1"/>
</dbReference>
<evidence type="ECO:0000313" key="11">
    <source>
        <dbReference type="Proteomes" id="UP000282195"/>
    </source>
</evidence>
<keyword evidence="2" id="KW-0145">Chemotaxis</keyword>
<keyword evidence="4" id="KW-0807">Transducer</keyword>
<dbReference type="SMART" id="SM00304">
    <property type="entry name" value="HAMP"/>
    <property type="match status" value="2"/>
</dbReference>
<feature type="domain" description="HAMP" evidence="9">
    <location>
        <begin position="209"/>
        <end position="262"/>
    </location>
</feature>
<evidence type="ECO:0000256" key="1">
    <source>
        <dbReference type="ARBA" id="ARBA00004370"/>
    </source>
</evidence>
<dbReference type="SUPFAM" id="SSF158472">
    <property type="entry name" value="HAMP domain-like"/>
    <property type="match status" value="1"/>
</dbReference>
<dbReference type="InterPro" id="IPR004089">
    <property type="entry name" value="MCPsignal_dom"/>
</dbReference>
<dbReference type="GO" id="GO:0007165">
    <property type="term" value="P:signal transduction"/>
    <property type="evidence" value="ECO:0007669"/>
    <property type="project" value="UniProtKB-KW"/>
</dbReference>
<reference evidence="10 11" key="1">
    <citation type="submission" date="2018-10" db="EMBL/GenBank/DDBJ databases">
        <title>Rhizobium etli, R. leguminosarum and a new Rhizobium genospecies from Phaseolus dumosus.</title>
        <authorList>
            <person name="Ramirez-Puebla S.T."/>
            <person name="Rogel-Hernandez M.A."/>
            <person name="Guerrero G."/>
            <person name="Ormeno-Orrillo E."/>
            <person name="Martinez-Romero J.C."/>
            <person name="Negrete-Yankelevich S."/>
            <person name="Martinez-Romero E."/>
        </authorList>
    </citation>
    <scope>NUCLEOTIDE SEQUENCE [LARGE SCALE GENOMIC DNA]</scope>
    <source>
        <strain evidence="10 11">CCGE525</strain>
    </source>
</reference>
<keyword evidence="7" id="KW-1133">Transmembrane helix</keyword>
<dbReference type="Pfam" id="PF00015">
    <property type="entry name" value="MCPsignal"/>
    <property type="match status" value="1"/>
</dbReference>
<dbReference type="RefSeq" id="WP_120703111.1">
    <property type="nucleotide sequence ID" value="NZ_CP032694.1"/>
</dbReference>
<feature type="compositionally biased region" description="Low complexity" evidence="6">
    <location>
        <begin position="600"/>
        <end position="640"/>
    </location>
</feature>
<feature type="transmembrane region" description="Helical" evidence="7">
    <location>
        <begin position="12"/>
        <end position="30"/>
    </location>
</feature>
<dbReference type="CDD" id="cd06225">
    <property type="entry name" value="HAMP"/>
    <property type="match status" value="1"/>
</dbReference>
<dbReference type="EMBL" id="CP032694">
    <property type="protein sequence ID" value="AYG58026.1"/>
    <property type="molecule type" value="Genomic_DNA"/>
</dbReference>
<dbReference type="FunFam" id="1.10.287.950:FF:000001">
    <property type="entry name" value="Methyl-accepting chemotaxis sensory transducer"/>
    <property type="match status" value="1"/>
</dbReference>
<accession>A0A387FT59</accession>
<dbReference type="PANTHER" id="PTHR43531">
    <property type="entry name" value="PROTEIN ICFG"/>
    <property type="match status" value="1"/>
</dbReference>
<name>A0A387FT59_9HYPH</name>
<gene>
    <name evidence="10" type="ORF">CCGE525_03755</name>
</gene>
<dbReference type="InterPro" id="IPR051310">
    <property type="entry name" value="MCP_chemotaxis"/>
</dbReference>
<evidence type="ECO:0000259" key="9">
    <source>
        <dbReference type="PROSITE" id="PS50885"/>
    </source>
</evidence>
<dbReference type="SMART" id="SM00283">
    <property type="entry name" value="MA"/>
    <property type="match status" value="1"/>
</dbReference>
<sequence>MFRNLKIKTKMFAVILFLGIISFAGLLYIVNEFRKADQAYSAFLDNEAVAAYMGTRSSTSILNSVLQASLMLNFDPDSAAFKAIAGDKSRFSEAKNRLKQAESLVPSQKAQMDEILAGMDELEALTNKVIDLRKSGDVGGAEAGMADVSDKLSALVGKMQENNNGLTDRLNKGADALSAHINTAIDYSLVILGTLTLLAMALGVYVAQTGIATPLTRLHRRMVTLAGGDTTSEIDGLDRRDEIGQMASAVSVFRDNAIERTRLEAQAEADRNLSDNERAEHEAQRAAEAAHLQQAVQALGDGLKRLAEGDLVTRINTQFVAHLDQLRQDFNNSLSKLNEAMQAVGANARAINAGANEIRGSADELSKRTEQQAASVEETAAALEQITTTVKDAAKRAEEASQLVAHTRAGAERSGEIVRNAVSAMQQIEKSSSEIGNIIGVIDDIAFQTNLLALNAGVEAARAGEAGKGFAVVAQEVRELAQRSANAAKEIKSLITASGTHVQTGVNLVGETGKALDAIVSEVQEINRHVHAIAEASREQSAGLQEINTAVNAMDHGTQQNAAMVEESTAASHSLATEAASLTALLGQFRMTGTEGGNVSAASSNYAPRASARPAPRPTAAPVRAVEGAKARPAPSPARALGQKLMSAFGGGSQAAAAPAKDADWTEF</sequence>
<comment type="subcellular location">
    <subcellularLocation>
        <location evidence="1">Membrane</location>
    </subcellularLocation>
</comment>
<organism evidence="10 11">
    <name type="scientific">Rhizobium jaguaris</name>
    <dbReference type="NCBI Taxonomy" id="1312183"/>
    <lineage>
        <taxon>Bacteria</taxon>
        <taxon>Pseudomonadati</taxon>
        <taxon>Pseudomonadota</taxon>
        <taxon>Alphaproteobacteria</taxon>
        <taxon>Hyphomicrobiales</taxon>
        <taxon>Rhizobiaceae</taxon>
        <taxon>Rhizobium/Agrobacterium group</taxon>
        <taxon>Rhizobium</taxon>
    </lineage>
</organism>
<feature type="transmembrane region" description="Helical" evidence="7">
    <location>
        <begin position="187"/>
        <end position="212"/>
    </location>
</feature>
<evidence type="ECO:0000256" key="4">
    <source>
        <dbReference type="PROSITE-ProRule" id="PRU00284"/>
    </source>
</evidence>
<dbReference type="Proteomes" id="UP000282195">
    <property type="component" value="Chromosome"/>
</dbReference>
<dbReference type="PROSITE" id="PS50885">
    <property type="entry name" value="HAMP"/>
    <property type="match status" value="2"/>
</dbReference>
<protein>
    <submittedName>
        <fullName evidence="10">Methyl-accepting chemotaxis protein</fullName>
    </submittedName>
</protein>
<dbReference type="Pfam" id="PF00672">
    <property type="entry name" value="HAMP"/>
    <property type="match status" value="1"/>
</dbReference>
<evidence type="ECO:0000256" key="2">
    <source>
        <dbReference type="ARBA" id="ARBA00022500"/>
    </source>
</evidence>
<evidence type="ECO:0000256" key="6">
    <source>
        <dbReference type="SAM" id="MobiDB-lite"/>
    </source>
</evidence>
<dbReference type="OrthoDB" id="3378718at2"/>
<evidence type="ECO:0000256" key="7">
    <source>
        <dbReference type="SAM" id="Phobius"/>
    </source>
</evidence>
<dbReference type="GO" id="GO:0004888">
    <property type="term" value="F:transmembrane signaling receptor activity"/>
    <property type="evidence" value="ECO:0007669"/>
    <property type="project" value="TreeGrafter"/>
</dbReference>
<evidence type="ECO:0000256" key="3">
    <source>
        <dbReference type="ARBA" id="ARBA00029447"/>
    </source>
</evidence>
<dbReference type="Gene3D" id="1.10.287.950">
    <property type="entry name" value="Methyl-accepting chemotaxis protein"/>
    <property type="match status" value="1"/>
</dbReference>
<dbReference type="CDD" id="cd11386">
    <property type="entry name" value="MCP_signal"/>
    <property type="match status" value="1"/>
</dbReference>
<keyword evidence="11" id="KW-1185">Reference proteome</keyword>
<feature type="region of interest" description="Disordered" evidence="6">
    <location>
        <begin position="597"/>
        <end position="645"/>
    </location>
</feature>
<comment type="similarity">
    <text evidence="3">Belongs to the methyl-accepting chemotaxis (MCP) protein family.</text>
</comment>
<dbReference type="GO" id="GO:0005886">
    <property type="term" value="C:plasma membrane"/>
    <property type="evidence" value="ECO:0007669"/>
    <property type="project" value="TreeGrafter"/>
</dbReference>
<keyword evidence="7" id="KW-0472">Membrane</keyword>
<dbReference type="InterPro" id="IPR003660">
    <property type="entry name" value="HAMP_dom"/>
</dbReference>
<dbReference type="GO" id="GO:0006935">
    <property type="term" value="P:chemotaxis"/>
    <property type="evidence" value="ECO:0007669"/>
    <property type="project" value="UniProtKB-KW"/>
</dbReference>
<evidence type="ECO:0000259" key="8">
    <source>
        <dbReference type="PROSITE" id="PS50111"/>
    </source>
</evidence>
<dbReference type="AlphaFoldDB" id="A0A387FT59"/>
<dbReference type="KEGG" id="rjg:CCGE525_03755"/>
<evidence type="ECO:0000256" key="5">
    <source>
        <dbReference type="SAM" id="Coils"/>
    </source>
</evidence>
<proteinExistence type="inferred from homology"/>
<keyword evidence="7" id="KW-0812">Transmembrane</keyword>
<dbReference type="Gene3D" id="6.10.340.10">
    <property type="match status" value="1"/>
</dbReference>
<feature type="domain" description="Methyl-accepting transducer" evidence="8">
    <location>
        <begin position="347"/>
        <end position="576"/>
    </location>
</feature>
<feature type="coiled-coil region" evidence="5">
    <location>
        <begin position="323"/>
        <end position="403"/>
    </location>
</feature>
<dbReference type="PROSITE" id="PS50111">
    <property type="entry name" value="CHEMOTAXIS_TRANSDUC_2"/>
    <property type="match status" value="1"/>
</dbReference>